<dbReference type="AlphaFoldDB" id="W1YF74"/>
<comment type="caution">
    <text evidence="1">The sequence shown here is derived from an EMBL/GenBank/DDBJ whole genome shotgun (WGS) entry which is preliminary data.</text>
</comment>
<dbReference type="EMBL" id="AZMM01004876">
    <property type="protein sequence ID" value="ETJ41193.1"/>
    <property type="molecule type" value="Genomic_DNA"/>
</dbReference>
<protein>
    <submittedName>
        <fullName evidence="1">Uncharacterized protein</fullName>
    </submittedName>
</protein>
<name>W1YF74_9ZZZZ</name>
<gene>
    <name evidence="1" type="ORF">Q604_UNBC04876G0001</name>
</gene>
<proteinExistence type="predicted"/>
<accession>W1YF74</accession>
<sequence>MSSGIMEILDLIDGYATLIIKLLEDRDMDEESPQLYHSSLKIFSECNRMDYHINQIDTRSIKHT</sequence>
<reference evidence="1" key="1">
    <citation type="submission" date="2013-12" db="EMBL/GenBank/DDBJ databases">
        <title>A Varibaculum cambriense genome reconstructed from a premature infant gut community with otherwise low bacterial novelty that shifts toward anaerobic metabolism during the third week of life.</title>
        <authorList>
            <person name="Brown C.T."/>
            <person name="Sharon I."/>
            <person name="Thomas B.C."/>
            <person name="Castelle C.J."/>
            <person name="Morowitz M.J."/>
            <person name="Banfield J.F."/>
        </authorList>
    </citation>
    <scope>NUCLEOTIDE SEQUENCE</scope>
</reference>
<evidence type="ECO:0000313" key="1">
    <source>
        <dbReference type="EMBL" id="ETJ41193.1"/>
    </source>
</evidence>
<organism evidence="1">
    <name type="scientific">human gut metagenome</name>
    <dbReference type="NCBI Taxonomy" id="408170"/>
    <lineage>
        <taxon>unclassified sequences</taxon>
        <taxon>metagenomes</taxon>
        <taxon>organismal metagenomes</taxon>
    </lineage>
</organism>